<dbReference type="InterPro" id="IPR038116">
    <property type="entry name" value="TrpR-like_sf"/>
</dbReference>
<evidence type="ECO:0000313" key="2">
    <source>
        <dbReference type="Proteomes" id="UP001595886"/>
    </source>
</evidence>
<name>A0ABV9QQ97_9GAMM</name>
<dbReference type="RefSeq" id="WP_380019053.1">
    <property type="nucleotide sequence ID" value="NZ_JBHSHD010000003.1"/>
</dbReference>
<reference evidence="2" key="1">
    <citation type="journal article" date="2019" name="Int. J. Syst. Evol. Microbiol.">
        <title>The Global Catalogue of Microorganisms (GCM) 10K type strain sequencing project: providing services to taxonomists for standard genome sequencing and annotation.</title>
        <authorList>
            <consortium name="The Broad Institute Genomics Platform"/>
            <consortium name="The Broad Institute Genome Sequencing Center for Infectious Disease"/>
            <person name="Wu L."/>
            <person name="Ma J."/>
        </authorList>
    </citation>
    <scope>NUCLEOTIDE SEQUENCE [LARGE SCALE GENOMIC DNA]</scope>
    <source>
        <strain evidence="2">CCUG 30340</strain>
    </source>
</reference>
<dbReference type="SUPFAM" id="SSF48295">
    <property type="entry name" value="TrpR-like"/>
    <property type="match status" value="1"/>
</dbReference>
<gene>
    <name evidence="1" type="ORF">ACFO6Q_03110</name>
</gene>
<dbReference type="PANTHER" id="PTHR40080">
    <property type="entry name" value="LMO1763 PROTEIN"/>
    <property type="match status" value="1"/>
</dbReference>
<proteinExistence type="predicted"/>
<dbReference type="PANTHER" id="PTHR40080:SF1">
    <property type="entry name" value="TRPR-LIKE PROTEIN YERC_YECD"/>
    <property type="match status" value="1"/>
</dbReference>
<sequence>MKRRHLQPEVDSERAERSLCEALLALRSVEEVRAFLADLCTPAEREAMRDRWSVVPHLIAGEPYWQIHEATAVSITTIGRVARSLEQGAGGYALVAARLQAKPRGARAPARRSAVARRAAS</sequence>
<dbReference type="InterPro" id="IPR013368">
    <property type="entry name" value="YecD_YerC"/>
</dbReference>
<accession>A0ABV9QQ97</accession>
<dbReference type="Proteomes" id="UP001595886">
    <property type="component" value="Unassembled WGS sequence"/>
</dbReference>
<evidence type="ECO:0000313" key="1">
    <source>
        <dbReference type="EMBL" id="MFC4819296.1"/>
    </source>
</evidence>
<dbReference type="Pfam" id="PF01371">
    <property type="entry name" value="Trp_repressor"/>
    <property type="match status" value="1"/>
</dbReference>
<organism evidence="1 2">
    <name type="scientific">Dokdonella ginsengisoli</name>
    <dbReference type="NCBI Taxonomy" id="363846"/>
    <lineage>
        <taxon>Bacteria</taxon>
        <taxon>Pseudomonadati</taxon>
        <taxon>Pseudomonadota</taxon>
        <taxon>Gammaproteobacteria</taxon>
        <taxon>Lysobacterales</taxon>
        <taxon>Rhodanobacteraceae</taxon>
        <taxon>Dokdonella</taxon>
    </lineage>
</organism>
<comment type="caution">
    <text evidence="1">The sequence shown here is derived from an EMBL/GenBank/DDBJ whole genome shotgun (WGS) entry which is preliminary data.</text>
</comment>
<dbReference type="EMBL" id="JBHSHD010000003">
    <property type="protein sequence ID" value="MFC4819296.1"/>
    <property type="molecule type" value="Genomic_DNA"/>
</dbReference>
<keyword evidence="2" id="KW-1185">Reference proteome</keyword>
<protein>
    <submittedName>
        <fullName evidence="1">YerC/YecD family TrpR-related protein</fullName>
    </submittedName>
</protein>
<dbReference type="Gene3D" id="1.10.1270.10">
    <property type="entry name" value="TrpR-like"/>
    <property type="match status" value="1"/>
</dbReference>
<dbReference type="InterPro" id="IPR000831">
    <property type="entry name" value="Trp_repress"/>
</dbReference>
<dbReference type="NCBIfam" id="TIGR02531">
    <property type="entry name" value="yecD_yerC"/>
    <property type="match status" value="1"/>
</dbReference>
<dbReference type="InterPro" id="IPR010921">
    <property type="entry name" value="Trp_repressor/repl_initiator"/>
</dbReference>